<protein>
    <submittedName>
        <fullName evidence="1">Uncharacterized protein</fullName>
    </submittedName>
</protein>
<organism evidence="1 2">
    <name type="scientific">Nocardioides daedukensis</name>
    <dbReference type="NCBI Taxonomy" id="634462"/>
    <lineage>
        <taxon>Bacteria</taxon>
        <taxon>Bacillati</taxon>
        <taxon>Actinomycetota</taxon>
        <taxon>Actinomycetes</taxon>
        <taxon>Propionibacteriales</taxon>
        <taxon>Nocardioidaceae</taxon>
        <taxon>Nocardioides</taxon>
    </lineage>
</organism>
<sequence length="208" mass="23101">MNNDHPSSRRSLDMASLVDWVEGRSGRPADERVHKATAEDAETGAKVLWIRDFLRAGRSMPLLTPPQELRNELRLAFRRYVSPGLPGDALEAALTFDSRDYAMASGMRSRGDDDVRHLVMEHETARLSLTVVNNGADAPDIQGLLTWSEPGPGYSELVFTRGDAFERAVRPGADGHFQIAGISRDVDEVWISRGPHLLRLGIDLTNRE</sequence>
<gene>
    <name evidence="1" type="ORF">BJ980_001467</name>
</gene>
<dbReference type="RefSeq" id="WP_179501696.1">
    <property type="nucleotide sequence ID" value="NZ_JACCAA010000001.1"/>
</dbReference>
<dbReference type="EMBL" id="JACCAA010000001">
    <property type="protein sequence ID" value="NYG58544.1"/>
    <property type="molecule type" value="Genomic_DNA"/>
</dbReference>
<evidence type="ECO:0000313" key="1">
    <source>
        <dbReference type="EMBL" id="NYG58544.1"/>
    </source>
</evidence>
<dbReference type="Proteomes" id="UP000540656">
    <property type="component" value="Unassembled WGS sequence"/>
</dbReference>
<keyword evidence="2" id="KW-1185">Reference proteome</keyword>
<evidence type="ECO:0000313" key="2">
    <source>
        <dbReference type="Proteomes" id="UP000540656"/>
    </source>
</evidence>
<reference evidence="1 2" key="1">
    <citation type="submission" date="2020-07" db="EMBL/GenBank/DDBJ databases">
        <title>Sequencing the genomes of 1000 actinobacteria strains.</title>
        <authorList>
            <person name="Klenk H.-P."/>
        </authorList>
    </citation>
    <scope>NUCLEOTIDE SEQUENCE [LARGE SCALE GENOMIC DNA]</scope>
    <source>
        <strain evidence="1 2">DSM 23819</strain>
    </source>
</reference>
<name>A0A7Y9UTL6_9ACTN</name>
<comment type="caution">
    <text evidence="1">The sequence shown here is derived from an EMBL/GenBank/DDBJ whole genome shotgun (WGS) entry which is preliminary data.</text>
</comment>
<accession>A0A7Y9UTL6</accession>
<proteinExistence type="predicted"/>
<dbReference type="AlphaFoldDB" id="A0A7Y9UTL6"/>